<gene>
    <name evidence="2" type="ORF">NDU88_003416</name>
</gene>
<evidence type="ECO:0000313" key="3">
    <source>
        <dbReference type="Proteomes" id="UP001066276"/>
    </source>
</evidence>
<dbReference type="Proteomes" id="UP001066276">
    <property type="component" value="Chromosome 8"/>
</dbReference>
<evidence type="ECO:0000313" key="2">
    <source>
        <dbReference type="EMBL" id="KAJ1115190.1"/>
    </source>
</evidence>
<feature type="region of interest" description="Disordered" evidence="1">
    <location>
        <begin position="1"/>
        <end position="96"/>
    </location>
</feature>
<feature type="compositionally biased region" description="Basic and acidic residues" evidence="1">
    <location>
        <begin position="33"/>
        <end position="80"/>
    </location>
</feature>
<accession>A0AAV7NQU8</accession>
<organism evidence="2 3">
    <name type="scientific">Pleurodeles waltl</name>
    <name type="common">Iberian ribbed newt</name>
    <dbReference type="NCBI Taxonomy" id="8319"/>
    <lineage>
        <taxon>Eukaryota</taxon>
        <taxon>Metazoa</taxon>
        <taxon>Chordata</taxon>
        <taxon>Craniata</taxon>
        <taxon>Vertebrata</taxon>
        <taxon>Euteleostomi</taxon>
        <taxon>Amphibia</taxon>
        <taxon>Batrachia</taxon>
        <taxon>Caudata</taxon>
        <taxon>Salamandroidea</taxon>
        <taxon>Salamandridae</taxon>
        <taxon>Pleurodelinae</taxon>
        <taxon>Pleurodeles</taxon>
    </lineage>
</organism>
<dbReference type="EMBL" id="JANPWB010000012">
    <property type="protein sequence ID" value="KAJ1115190.1"/>
    <property type="molecule type" value="Genomic_DNA"/>
</dbReference>
<name>A0AAV7NQU8_PLEWA</name>
<protein>
    <submittedName>
        <fullName evidence="2">Uncharacterized protein</fullName>
    </submittedName>
</protein>
<dbReference type="AlphaFoldDB" id="A0AAV7NQU8"/>
<sequence>MIPTCVNPEVEDYTGRKKTKGQMPGKIGVIEDGEQRNERYHVGPKDEGDIAVKERCGENKPMEETREAELSTKDKMKEDNANTGRHIPGGTWLIQV</sequence>
<reference evidence="2" key="1">
    <citation type="journal article" date="2022" name="bioRxiv">
        <title>Sequencing and chromosome-scale assembly of the giantPleurodeles waltlgenome.</title>
        <authorList>
            <person name="Brown T."/>
            <person name="Elewa A."/>
            <person name="Iarovenko S."/>
            <person name="Subramanian E."/>
            <person name="Araus A.J."/>
            <person name="Petzold A."/>
            <person name="Susuki M."/>
            <person name="Suzuki K.-i.T."/>
            <person name="Hayashi T."/>
            <person name="Toyoda A."/>
            <person name="Oliveira C."/>
            <person name="Osipova E."/>
            <person name="Leigh N.D."/>
            <person name="Simon A."/>
            <person name="Yun M.H."/>
        </authorList>
    </citation>
    <scope>NUCLEOTIDE SEQUENCE</scope>
    <source>
        <strain evidence="2">20211129_DDA</strain>
        <tissue evidence="2">Liver</tissue>
    </source>
</reference>
<proteinExistence type="predicted"/>
<comment type="caution">
    <text evidence="2">The sequence shown here is derived from an EMBL/GenBank/DDBJ whole genome shotgun (WGS) entry which is preliminary data.</text>
</comment>
<evidence type="ECO:0000256" key="1">
    <source>
        <dbReference type="SAM" id="MobiDB-lite"/>
    </source>
</evidence>
<keyword evidence="3" id="KW-1185">Reference proteome</keyword>